<keyword evidence="3" id="KW-0804">Transcription</keyword>
<dbReference type="Proteomes" id="UP001595937">
    <property type="component" value="Unassembled WGS sequence"/>
</dbReference>
<dbReference type="InterPro" id="IPR050109">
    <property type="entry name" value="HTH-type_TetR-like_transc_reg"/>
</dbReference>
<feature type="domain" description="HTH tetR-type" evidence="5">
    <location>
        <begin position="14"/>
        <end position="74"/>
    </location>
</feature>
<dbReference type="PANTHER" id="PTHR30055:SF238">
    <property type="entry name" value="MYCOFACTOCIN BIOSYNTHESIS TRANSCRIPTIONAL REGULATOR MFTR-RELATED"/>
    <property type="match status" value="1"/>
</dbReference>
<evidence type="ECO:0000256" key="3">
    <source>
        <dbReference type="ARBA" id="ARBA00023163"/>
    </source>
</evidence>
<evidence type="ECO:0000256" key="1">
    <source>
        <dbReference type="ARBA" id="ARBA00023015"/>
    </source>
</evidence>
<dbReference type="InterPro" id="IPR001647">
    <property type="entry name" value="HTH_TetR"/>
</dbReference>
<accession>A0ABW0FN34</accession>
<dbReference type="InterPro" id="IPR009057">
    <property type="entry name" value="Homeodomain-like_sf"/>
</dbReference>
<organism evidence="6 7">
    <name type="scientific">Brachybacterium tyrofermentans</name>
    <dbReference type="NCBI Taxonomy" id="47848"/>
    <lineage>
        <taxon>Bacteria</taxon>
        <taxon>Bacillati</taxon>
        <taxon>Actinomycetota</taxon>
        <taxon>Actinomycetes</taxon>
        <taxon>Micrococcales</taxon>
        <taxon>Dermabacteraceae</taxon>
        <taxon>Brachybacterium</taxon>
    </lineage>
</organism>
<dbReference type="InterPro" id="IPR023772">
    <property type="entry name" value="DNA-bd_HTH_TetR-type_CS"/>
</dbReference>
<dbReference type="GeneID" id="303299092"/>
<comment type="caution">
    <text evidence="6">The sequence shown here is derived from an EMBL/GenBank/DDBJ whole genome shotgun (WGS) entry which is preliminary data.</text>
</comment>
<feature type="DNA-binding region" description="H-T-H motif" evidence="4">
    <location>
        <begin position="37"/>
        <end position="56"/>
    </location>
</feature>
<keyword evidence="7" id="KW-1185">Reference proteome</keyword>
<sequence length="205" mass="23099">MQTVEPGLRQRQRLETLRSLHLAASELAEEGGLAAATVDAIADRAGVSRRTFFNYFASKEDAILGLIPPRVPDEVPEPSSEQAAGTDDLRRAVHLLAVTARSSRMTEGGYARRRELVDRFPEFNHRLKRQAQEIQELVLDQLTVNDSRLGERVEGRLDRARALVLMAASIMRFAYESDPRILEEENLSAFDHSTSVFRSLLKEVR</sequence>
<evidence type="ECO:0000313" key="7">
    <source>
        <dbReference type="Proteomes" id="UP001595937"/>
    </source>
</evidence>
<keyword evidence="1" id="KW-0805">Transcription regulation</keyword>
<dbReference type="Pfam" id="PF00440">
    <property type="entry name" value="TetR_N"/>
    <property type="match status" value="1"/>
</dbReference>
<evidence type="ECO:0000259" key="5">
    <source>
        <dbReference type="PROSITE" id="PS50977"/>
    </source>
</evidence>
<dbReference type="PROSITE" id="PS01081">
    <property type="entry name" value="HTH_TETR_1"/>
    <property type="match status" value="1"/>
</dbReference>
<proteinExistence type="predicted"/>
<dbReference type="PANTHER" id="PTHR30055">
    <property type="entry name" value="HTH-TYPE TRANSCRIPTIONAL REGULATOR RUTR"/>
    <property type="match status" value="1"/>
</dbReference>
<dbReference type="EMBL" id="JBHSLN010000089">
    <property type="protein sequence ID" value="MFC5299564.1"/>
    <property type="molecule type" value="Genomic_DNA"/>
</dbReference>
<dbReference type="RefSeq" id="WP_343926223.1">
    <property type="nucleotide sequence ID" value="NZ_BAAAIR010000050.1"/>
</dbReference>
<evidence type="ECO:0000313" key="6">
    <source>
        <dbReference type="EMBL" id="MFC5299564.1"/>
    </source>
</evidence>
<dbReference type="PRINTS" id="PR00455">
    <property type="entry name" value="HTHTETR"/>
</dbReference>
<reference evidence="7" key="1">
    <citation type="journal article" date="2019" name="Int. J. Syst. Evol. Microbiol.">
        <title>The Global Catalogue of Microorganisms (GCM) 10K type strain sequencing project: providing services to taxonomists for standard genome sequencing and annotation.</title>
        <authorList>
            <consortium name="The Broad Institute Genomics Platform"/>
            <consortium name="The Broad Institute Genome Sequencing Center for Infectious Disease"/>
            <person name="Wu L."/>
            <person name="Ma J."/>
        </authorList>
    </citation>
    <scope>NUCLEOTIDE SEQUENCE [LARGE SCALE GENOMIC DNA]</scope>
    <source>
        <strain evidence="7">CGMCC 1.16455</strain>
    </source>
</reference>
<keyword evidence="2 4" id="KW-0238">DNA-binding</keyword>
<dbReference type="Gene3D" id="1.10.357.10">
    <property type="entry name" value="Tetracycline Repressor, domain 2"/>
    <property type="match status" value="1"/>
</dbReference>
<name>A0ABW0FN34_9MICO</name>
<evidence type="ECO:0000256" key="4">
    <source>
        <dbReference type="PROSITE-ProRule" id="PRU00335"/>
    </source>
</evidence>
<evidence type="ECO:0000256" key="2">
    <source>
        <dbReference type="ARBA" id="ARBA00023125"/>
    </source>
</evidence>
<dbReference type="PROSITE" id="PS50977">
    <property type="entry name" value="HTH_TETR_2"/>
    <property type="match status" value="1"/>
</dbReference>
<protein>
    <submittedName>
        <fullName evidence="6">TetR/AcrR family transcriptional regulator</fullName>
    </submittedName>
</protein>
<dbReference type="SUPFAM" id="SSF46689">
    <property type="entry name" value="Homeodomain-like"/>
    <property type="match status" value="1"/>
</dbReference>
<gene>
    <name evidence="6" type="ORF">ACFPK8_18780</name>
</gene>